<proteinExistence type="predicted"/>
<dbReference type="Proteomes" id="UP000613580">
    <property type="component" value="Unassembled WGS sequence"/>
</dbReference>
<sequence length="324" mass="36607">MSSDERMPLASTTNNAVPLKDEKYYFESGDCVFLVEGVLFKARIHVARFHFCRDPSSAFANMFADAKGDPSEPIPLNDSVDNFRALCWAMYALPAEMCAIGTNPSSIPVKTYLNLAEIAHKYLLVDYESWAWNMARSIRNRCPHVSQNLHRRRTGAHARLGVALPVSGNRARAAEYGRARGRRKFQADIYWDLREKFLLGPVIASVQTGFAAFNLTQAQLNRLVWGHALISQCFRAPVLGMTLDSNCYSCLYSSSFGFNSCTTEWTNTAVNLHDPSSVMHAQRRFDDNSCIQKHLDHIWKEWDVQFTRSGADYFLGPAVDEKSE</sequence>
<evidence type="ECO:0000313" key="2">
    <source>
        <dbReference type="Proteomes" id="UP000613580"/>
    </source>
</evidence>
<reference evidence="1" key="1">
    <citation type="submission" date="2020-05" db="EMBL/GenBank/DDBJ databases">
        <title>Mycena genomes resolve the evolution of fungal bioluminescence.</title>
        <authorList>
            <person name="Tsai I.J."/>
        </authorList>
    </citation>
    <scope>NUCLEOTIDE SEQUENCE</scope>
    <source>
        <strain evidence="1">110903Hualien_Pintung</strain>
    </source>
</reference>
<organism evidence="1 2">
    <name type="scientific">Mycena chlorophos</name>
    <name type="common">Agaric fungus</name>
    <name type="synonym">Agaricus chlorophos</name>
    <dbReference type="NCBI Taxonomy" id="658473"/>
    <lineage>
        <taxon>Eukaryota</taxon>
        <taxon>Fungi</taxon>
        <taxon>Dikarya</taxon>
        <taxon>Basidiomycota</taxon>
        <taxon>Agaricomycotina</taxon>
        <taxon>Agaricomycetes</taxon>
        <taxon>Agaricomycetidae</taxon>
        <taxon>Agaricales</taxon>
        <taxon>Marasmiineae</taxon>
        <taxon>Mycenaceae</taxon>
        <taxon>Mycena</taxon>
    </lineage>
</organism>
<keyword evidence="2" id="KW-1185">Reference proteome</keyword>
<comment type="caution">
    <text evidence="1">The sequence shown here is derived from an EMBL/GenBank/DDBJ whole genome shotgun (WGS) entry which is preliminary data.</text>
</comment>
<evidence type="ECO:0000313" key="1">
    <source>
        <dbReference type="EMBL" id="KAF7299854.1"/>
    </source>
</evidence>
<accession>A0A8H6SI88</accession>
<gene>
    <name evidence="1" type="ORF">HMN09_00992400</name>
</gene>
<evidence type="ECO:0008006" key="3">
    <source>
        <dbReference type="Google" id="ProtNLM"/>
    </source>
</evidence>
<dbReference type="EMBL" id="JACAZE010000014">
    <property type="protein sequence ID" value="KAF7299854.1"/>
    <property type="molecule type" value="Genomic_DNA"/>
</dbReference>
<dbReference type="AlphaFoldDB" id="A0A8H6SI88"/>
<name>A0A8H6SI88_MYCCL</name>
<dbReference type="OrthoDB" id="2886395at2759"/>
<protein>
    <recommendedName>
        <fullName evidence="3">BTB domain-containing protein</fullName>
    </recommendedName>
</protein>